<name>A0AAV0XV63_9HEMI</name>
<dbReference type="EMBL" id="CARXXK010001031">
    <property type="protein sequence ID" value="CAI6372455.1"/>
    <property type="molecule type" value="Genomic_DNA"/>
</dbReference>
<dbReference type="Pfam" id="PF01204">
    <property type="entry name" value="Trehalase"/>
    <property type="match status" value="1"/>
</dbReference>
<evidence type="ECO:0000256" key="3">
    <source>
        <dbReference type="ARBA" id="ARBA00012757"/>
    </source>
</evidence>
<dbReference type="GO" id="GO:0005993">
    <property type="term" value="P:trehalose catabolic process"/>
    <property type="evidence" value="ECO:0007669"/>
    <property type="project" value="TreeGrafter"/>
</dbReference>
<evidence type="ECO:0000256" key="4">
    <source>
        <dbReference type="ARBA" id="ARBA00019905"/>
    </source>
</evidence>
<dbReference type="AlphaFoldDB" id="A0AAV0XV63"/>
<dbReference type="InterPro" id="IPR001661">
    <property type="entry name" value="Glyco_hydro_37"/>
</dbReference>
<comment type="catalytic activity">
    <reaction evidence="1">
        <text>alpha,alpha-trehalose + H2O = alpha-D-glucose + beta-D-glucose</text>
        <dbReference type="Rhea" id="RHEA:32675"/>
        <dbReference type="ChEBI" id="CHEBI:15377"/>
        <dbReference type="ChEBI" id="CHEBI:15903"/>
        <dbReference type="ChEBI" id="CHEBI:16551"/>
        <dbReference type="ChEBI" id="CHEBI:17925"/>
        <dbReference type="EC" id="3.2.1.28"/>
    </reaction>
</comment>
<reference evidence="7 8" key="1">
    <citation type="submission" date="2023-01" db="EMBL/GenBank/DDBJ databases">
        <authorList>
            <person name="Whitehead M."/>
        </authorList>
    </citation>
    <scope>NUCLEOTIDE SEQUENCE [LARGE SCALE GENOMIC DNA]</scope>
</reference>
<organism evidence="7 8">
    <name type="scientific">Macrosiphum euphorbiae</name>
    <name type="common">potato aphid</name>
    <dbReference type="NCBI Taxonomy" id="13131"/>
    <lineage>
        <taxon>Eukaryota</taxon>
        <taxon>Metazoa</taxon>
        <taxon>Ecdysozoa</taxon>
        <taxon>Arthropoda</taxon>
        <taxon>Hexapoda</taxon>
        <taxon>Insecta</taxon>
        <taxon>Pterygota</taxon>
        <taxon>Neoptera</taxon>
        <taxon>Paraneoptera</taxon>
        <taxon>Hemiptera</taxon>
        <taxon>Sternorrhyncha</taxon>
        <taxon>Aphidomorpha</taxon>
        <taxon>Aphidoidea</taxon>
        <taxon>Aphididae</taxon>
        <taxon>Macrosiphini</taxon>
        <taxon>Macrosiphum</taxon>
    </lineage>
</organism>
<dbReference type="EC" id="3.2.1.28" evidence="3"/>
<dbReference type="InterPro" id="IPR012341">
    <property type="entry name" value="6hp_glycosidase-like_sf"/>
</dbReference>
<gene>
    <name evidence="7" type="ORF">MEUPH1_LOCUS26323</name>
</gene>
<evidence type="ECO:0000256" key="2">
    <source>
        <dbReference type="ARBA" id="ARBA00005615"/>
    </source>
</evidence>
<dbReference type="InterPro" id="IPR008928">
    <property type="entry name" value="6-hairpin_glycosidase_sf"/>
</dbReference>
<comment type="similarity">
    <text evidence="2">Belongs to the glycosyl hydrolase 37 family.</text>
</comment>
<evidence type="ECO:0000313" key="7">
    <source>
        <dbReference type="EMBL" id="CAI6372455.1"/>
    </source>
</evidence>
<protein>
    <recommendedName>
        <fullName evidence="4">Trehalase</fullName>
        <ecNumber evidence="3">3.2.1.28</ecNumber>
    </recommendedName>
    <alternativeName>
        <fullName evidence="5">Alpha,alpha-trehalase</fullName>
    </alternativeName>
    <alternativeName>
        <fullName evidence="6">Alpha,alpha-trehalose glucohydrolase</fullName>
    </alternativeName>
</protein>
<evidence type="ECO:0000313" key="8">
    <source>
        <dbReference type="Proteomes" id="UP001160148"/>
    </source>
</evidence>
<dbReference type="PANTHER" id="PTHR23403">
    <property type="entry name" value="TREHALASE"/>
    <property type="match status" value="1"/>
</dbReference>
<dbReference type="GO" id="GO:0004555">
    <property type="term" value="F:alpha,alpha-trehalase activity"/>
    <property type="evidence" value="ECO:0007669"/>
    <property type="project" value="UniProtKB-EC"/>
</dbReference>
<accession>A0AAV0XV63</accession>
<evidence type="ECO:0000256" key="5">
    <source>
        <dbReference type="ARBA" id="ARBA00030473"/>
    </source>
</evidence>
<dbReference type="Proteomes" id="UP001160148">
    <property type="component" value="Unassembled WGS sequence"/>
</dbReference>
<evidence type="ECO:0000256" key="6">
    <source>
        <dbReference type="ARBA" id="ARBA00031637"/>
    </source>
</evidence>
<proteinExistence type="inferred from homology"/>
<dbReference type="Gene3D" id="1.50.10.10">
    <property type="match status" value="1"/>
</dbReference>
<sequence length="103" mass="11813">MALHNTDDKDSKILASKIANKWICTNYVAYKRNCFMFEKYRVDAAGKMGLSTSECPIQDGFGWTNGIVLEFMQMYNSTASVENWKITAQSFYDELTNLTIFVQ</sequence>
<dbReference type="PANTHER" id="PTHR23403:SF1">
    <property type="entry name" value="TREHALASE"/>
    <property type="match status" value="1"/>
</dbReference>
<comment type="caution">
    <text evidence="7">The sequence shown here is derived from an EMBL/GenBank/DDBJ whole genome shotgun (WGS) entry which is preliminary data.</text>
</comment>
<keyword evidence="8" id="KW-1185">Reference proteome</keyword>
<dbReference type="SUPFAM" id="SSF48208">
    <property type="entry name" value="Six-hairpin glycosidases"/>
    <property type="match status" value="1"/>
</dbReference>
<evidence type="ECO:0000256" key="1">
    <source>
        <dbReference type="ARBA" id="ARBA00001576"/>
    </source>
</evidence>